<protein>
    <submittedName>
        <fullName evidence="3">Uncharacterized protein</fullName>
    </submittedName>
</protein>
<evidence type="ECO:0000313" key="3">
    <source>
        <dbReference type="WBParaSite" id="nRc.2.0.1.t23946-RA"/>
    </source>
</evidence>
<sequence length="69" mass="8105">MNQWGGGRDCKENQVNTPLTKNRKDPFQMYNDFNLKLGYGFGKHGLRKMIALVFHRLTHRTCRNNLLNP</sequence>
<dbReference type="AlphaFoldDB" id="A0A915JED8"/>
<evidence type="ECO:0000256" key="1">
    <source>
        <dbReference type="SAM" id="MobiDB-lite"/>
    </source>
</evidence>
<name>A0A915JED8_ROMCU</name>
<evidence type="ECO:0000313" key="2">
    <source>
        <dbReference type="Proteomes" id="UP000887565"/>
    </source>
</evidence>
<accession>A0A915JED8</accession>
<organism evidence="2 3">
    <name type="scientific">Romanomermis culicivorax</name>
    <name type="common">Nematode worm</name>
    <dbReference type="NCBI Taxonomy" id="13658"/>
    <lineage>
        <taxon>Eukaryota</taxon>
        <taxon>Metazoa</taxon>
        <taxon>Ecdysozoa</taxon>
        <taxon>Nematoda</taxon>
        <taxon>Enoplea</taxon>
        <taxon>Dorylaimia</taxon>
        <taxon>Mermithida</taxon>
        <taxon>Mermithoidea</taxon>
        <taxon>Mermithidae</taxon>
        <taxon>Romanomermis</taxon>
    </lineage>
</organism>
<reference evidence="3" key="1">
    <citation type="submission" date="2022-11" db="UniProtKB">
        <authorList>
            <consortium name="WormBaseParasite"/>
        </authorList>
    </citation>
    <scope>IDENTIFICATION</scope>
</reference>
<dbReference type="WBParaSite" id="nRc.2.0.1.t23946-RA">
    <property type="protein sequence ID" value="nRc.2.0.1.t23946-RA"/>
    <property type="gene ID" value="nRc.2.0.1.g23946"/>
</dbReference>
<feature type="region of interest" description="Disordered" evidence="1">
    <location>
        <begin position="1"/>
        <end position="25"/>
    </location>
</feature>
<dbReference type="Proteomes" id="UP000887565">
    <property type="component" value="Unplaced"/>
</dbReference>
<keyword evidence="2" id="KW-1185">Reference proteome</keyword>
<proteinExistence type="predicted"/>